<keyword evidence="2" id="KW-1185">Reference proteome</keyword>
<feature type="non-terminal residue" evidence="1">
    <location>
        <position position="73"/>
    </location>
</feature>
<evidence type="ECO:0000313" key="1">
    <source>
        <dbReference type="EMBL" id="KAK2714480.1"/>
    </source>
</evidence>
<gene>
    <name evidence="1" type="ORF">QYM36_008887</name>
</gene>
<comment type="caution">
    <text evidence="1">The sequence shown here is derived from an EMBL/GenBank/DDBJ whole genome shotgun (WGS) entry which is preliminary data.</text>
</comment>
<proteinExistence type="predicted"/>
<name>A0AA88LAS7_ARTSF</name>
<evidence type="ECO:0000313" key="2">
    <source>
        <dbReference type="Proteomes" id="UP001187531"/>
    </source>
</evidence>
<reference evidence="1" key="1">
    <citation type="submission" date="2023-07" db="EMBL/GenBank/DDBJ databases">
        <title>Chromosome-level genome assembly of Artemia franciscana.</title>
        <authorList>
            <person name="Jo E."/>
        </authorList>
    </citation>
    <scope>NUCLEOTIDE SEQUENCE</scope>
    <source>
        <tissue evidence="1">Whole body</tissue>
    </source>
</reference>
<sequence>GIFLSRRFFRVISPRLRNWLPLVHDVLTNDVIPLLHCQLNTPSTLLRVVVGDELNTFLGLIKNYPLDNNITSK</sequence>
<protein>
    <submittedName>
        <fullName evidence="1">Uncharacterized protein</fullName>
    </submittedName>
</protein>
<dbReference type="EMBL" id="JAVRJZ010000013">
    <property type="protein sequence ID" value="KAK2714480.1"/>
    <property type="molecule type" value="Genomic_DNA"/>
</dbReference>
<feature type="non-terminal residue" evidence="1">
    <location>
        <position position="1"/>
    </location>
</feature>
<dbReference type="Proteomes" id="UP001187531">
    <property type="component" value="Unassembled WGS sequence"/>
</dbReference>
<dbReference type="AlphaFoldDB" id="A0AA88LAS7"/>
<accession>A0AA88LAS7</accession>
<organism evidence="1 2">
    <name type="scientific">Artemia franciscana</name>
    <name type="common">Brine shrimp</name>
    <name type="synonym">Artemia sanfranciscana</name>
    <dbReference type="NCBI Taxonomy" id="6661"/>
    <lineage>
        <taxon>Eukaryota</taxon>
        <taxon>Metazoa</taxon>
        <taxon>Ecdysozoa</taxon>
        <taxon>Arthropoda</taxon>
        <taxon>Crustacea</taxon>
        <taxon>Branchiopoda</taxon>
        <taxon>Anostraca</taxon>
        <taxon>Artemiidae</taxon>
        <taxon>Artemia</taxon>
    </lineage>
</organism>